<evidence type="ECO:0000256" key="2">
    <source>
        <dbReference type="ARBA" id="ARBA00023235"/>
    </source>
</evidence>
<sequence>MAKKKVIGILGGMGPAASAAFYHQIISICQQKYHAIQDTDYPEMIMYSMALDGFTEEGIDNEKKVLHQLLKGIHLLENAGCDFIVIPCNTVHYFITQMRSNIQIPIVSIIEETTKILTLNGITSIGLLCSKTTADKNVYSPLEKKDIVVHKITSEVEQKNITNLIEEVMKGKINQNTKKAVIQSAQNFKDVQAIVLGCTELPLAITQKDINLPLYDSLHILAHAAVNHAFDHHNLLKHPSKFIT</sequence>
<dbReference type="Proteomes" id="UP000178700">
    <property type="component" value="Unassembled WGS sequence"/>
</dbReference>
<evidence type="ECO:0000313" key="4">
    <source>
        <dbReference type="Proteomes" id="UP000178700"/>
    </source>
</evidence>
<dbReference type="GO" id="GO:0047661">
    <property type="term" value="F:amino-acid racemase activity"/>
    <property type="evidence" value="ECO:0007669"/>
    <property type="project" value="InterPro"/>
</dbReference>
<keyword evidence="2" id="KW-0413">Isomerase</keyword>
<dbReference type="InterPro" id="IPR004380">
    <property type="entry name" value="Asp_race"/>
</dbReference>
<dbReference type="PANTHER" id="PTHR21198">
    <property type="entry name" value="GLUTAMATE RACEMASE"/>
    <property type="match status" value="1"/>
</dbReference>
<evidence type="ECO:0008006" key="5">
    <source>
        <dbReference type="Google" id="ProtNLM"/>
    </source>
</evidence>
<dbReference type="SUPFAM" id="SSF53681">
    <property type="entry name" value="Aspartate/glutamate racemase"/>
    <property type="match status" value="2"/>
</dbReference>
<name>A0A1F6V626_9BACT</name>
<comment type="similarity">
    <text evidence="1">Belongs to the aspartate/glutamate racemases family.</text>
</comment>
<accession>A0A1F6V626</accession>
<dbReference type="Pfam" id="PF01177">
    <property type="entry name" value="Asp_Glu_race"/>
    <property type="match status" value="1"/>
</dbReference>
<protein>
    <recommendedName>
        <fullName evidence="5">Aspartate racemase</fullName>
    </recommendedName>
</protein>
<dbReference type="InterPro" id="IPR001920">
    <property type="entry name" value="Asp/Glu_race"/>
</dbReference>
<organism evidence="3 4">
    <name type="scientific">Candidatus Nomurabacteria bacterium RIFCSPHIGHO2_01_FULL_39_10</name>
    <dbReference type="NCBI Taxonomy" id="1801733"/>
    <lineage>
        <taxon>Bacteria</taxon>
        <taxon>Candidatus Nomuraibacteriota</taxon>
    </lineage>
</organism>
<evidence type="ECO:0000256" key="1">
    <source>
        <dbReference type="ARBA" id="ARBA00007847"/>
    </source>
</evidence>
<evidence type="ECO:0000313" key="3">
    <source>
        <dbReference type="EMBL" id="OGI65085.1"/>
    </source>
</evidence>
<proteinExistence type="inferred from homology"/>
<reference evidence="3 4" key="1">
    <citation type="journal article" date="2016" name="Nat. Commun.">
        <title>Thousands of microbial genomes shed light on interconnected biogeochemical processes in an aquifer system.</title>
        <authorList>
            <person name="Anantharaman K."/>
            <person name="Brown C.T."/>
            <person name="Hug L.A."/>
            <person name="Sharon I."/>
            <person name="Castelle C.J."/>
            <person name="Probst A.J."/>
            <person name="Thomas B.C."/>
            <person name="Singh A."/>
            <person name="Wilkins M.J."/>
            <person name="Karaoz U."/>
            <person name="Brodie E.L."/>
            <person name="Williams K.H."/>
            <person name="Hubbard S.S."/>
            <person name="Banfield J.F."/>
        </authorList>
    </citation>
    <scope>NUCLEOTIDE SEQUENCE [LARGE SCALE GENOMIC DNA]</scope>
</reference>
<dbReference type="NCBIfam" id="TIGR00035">
    <property type="entry name" value="asp_race"/>
    <property type="match status" value="1"/>
</dbReference>
<dbReference type="PANTHER" id="PTHR21198:SF7">
    <property type="entry name" value="ASPARTATE-GLUTAMATE RACEMASE FAMILY"/>
    <property type="match status" value="1"/>
</dbReference>
<dbReference type="InterPro" id="IPR015942">
    <property type="entry name" value="Asp/Glu/hydantoin_racemase"/>
</dbReference>
<dbReference type="AlphaFoldDB" id="A0A1F6V626"/>
<dbReference type="EMBL" id="MFTJ01000030">
    <property type="protein sequence ID" value="OGI65085.1"/>
    <property type="molecule type" value="Genomic_DNA"/>
</dbReference>
<gene>
    <name evidence="3" type="ORF">A2642_03170</name>
</gene>
<comment type="caution">
    <text evidence="3">The sequence shown here is derived from an EMBL/GenBank/DDBJ whole genome shotgun (WGS) entry which is preliminary data.</text>
</comment>
<dbReference type="Gene3D" id="3.40.50.1860">
    <property type="match status" value="2"/>
</dbReference>